<evidence type="ECO:0000313" key="2">
    <source>
        <dbReference type="Proteomes" id="UP000473574"/>
    </source>
</evidence>
<dbReference type="AlphaFoldDB" id="A0A6M0SBC9"/>
<reference evidence="1 2" key="1">
    <citation type="journal article" date="2020" name="Microb. Ecol.">
        <title>Ecogenomics of the Marine Benthic Filamentous Cyanobacterium Adonisia.</title>
        <authorList>
            <person name="Walter J.M."/>
            <person name="Coutinho F.H."/>
            <person name="Leomil L."/>
            <person name="Hargreaves P.I."/>
            <person name="Campeao M.E."/>
            <person name="Vieira V.V."/>
            <person name="Silva B.S."/>
            <person name="Fistarol G.O."/>
            <person name="Salomon P.S."/>
            <person name="Sawabe T."/>
            <person name="Mino S."/>
            <person name="Hosokawa M."/>
            <person name="Miyashita H."/>
            <person name="Maruyama F."/>
            <person name="van Verk M.C."/>
            <person name="Dutilh B.E."/>
            <person name="Thompson C.C."/>
            <person name="Thompson F.L."/>
        </authorList>
    </citation>
    <scope>NUCLEOTIDE SEQUENCE [LARGE SCALE GENOMIC DNA]</scope>
    <source>
        <strain evidence="1 2">CCMR0082</strain>
    </source>
</reference>
<proteinExistence type="predicted"/>
<dbReference type="RefSeq" id="WP_163666847.1">
    <property type="nucleotide sequence ID" value="NZ_QZCE01000002.1"/>
</dbReference>
<name>A0A6M0SBC9_9CYAN</name>
<evidence type="ECO:0000313" key="1">
    <source>
        <dbReference type="EMBL" id="NEZ65616.1"/>
    </source>
</evidence>
<organism evidence="1 2">
    <name type="scientific">Adonisia turfae CCMR0082</name>
    <dbReference type="NCBI Taxonomy" id="2304604"/>
    <lineage>
        <taxon>Bacteria</taxon>
        <taxon>Bacillati</taxon>
        <taxon>Cyanobacteriota</taxon>
        <taxon>Adonisia</taxon>
        <taxon>Adonisia turfae</taxon>
    </lineage>
</organism>
<comment type="caution">
    <text evidence="1">The sequence shown here is derived from an EMBL/GenBank/DDBJ whole genome shotgun (WGS) entry which is preliminary data.</text>
</comment>
<protein>
    <submittedName>
        <fullName evidence="1">Uncharacterized protein</fullName>
    </submittedName>
</protein>
<sequence length="154" mass="17292">MAIANELPKVIAALNKGLSETYETTVFTEDPSQDELSAIAIVKNWVPVDTQSTEVRGELWIMRGCRSLMEAQSYGLVLSNQVKDAEHRIRKALRSDVQRSLSPYFSVIQDRNNNFLPGWAIGIKIRSENSKQKAPFLVQILPPFTLSLSIKNVC</sequence>
<accession>A0A6M0SBC9</accession>
<dbReference type="EMBL" id="QZCE01000002">
    <property type="protein sequence ID" value="NEZ65616.1"/>
    <property type="molecule type" value="Genomic_DNA"/>
</dbReference>
<dbReference type="Proteomes" id="UP000473574">
    <property type="component" value="Unassembled WGS sequence"/>
</dbReference>
<gene>
    <name evidence="1" type="ORF">D0962_23140</name>
</gene>